<dbReference type="PANTHER" id="PTHR43280">
    <property type="entry name" value="ARAC-FAMILY TRANSCRIPTIONAL REGULATOR"/>
    <property type="match status" value="1"/>
</dbReference>
<dbReference type="InterPro" id="IPR009057">
    <property type="entry name" value="Homeodomain-like_sf"/>
</dbReference>
<proteinExistence type="predicted"/>
<dbReference type="Proteomes" id="UP000632125">
    <property type="component" value="Unassembled WGS sequence"/>
</dbReference>
<dbReference type="EMBL" id="JACXIY010000010">
    <property type="protein sequence ID" value="MBD2868469.1"/>
    <property type="molecule type" value="Genomic_DNA"/>
</dbReference>
<evidence type="ECO:0000256" key="2">
    <source>
        <dbReference type="ARBA" id="ARBA00023125"/>
    </source>
</evidence>
<keyword evidence="6" id="KW-1185">Reference proteome</keyword>
<accession>A0A927CI11</accession>
<organism evidence="5 6">
    <name type="scientific">Paenibacillus arenilitoris</name>
    <dbReference type="NCBI Taxonomy" id="2772299"/>
    <lineage>
        <taxon>Bacteria</taxon>
        <taxon>Bacillati</taxon>
        <taxon>Bacillota</taxon>
        <taxon>Bacilli</taxon>
        <taxon>Bacillales</taxon>
        <taxon>Paenibacillaceae</taxon>
        <taxon>Paenibacillus</taxon>
    </lineage>
</organism>
<dbReference type="AlphaFoldDB" id="A0A927CI11"/>
<feature type="domain" description="HTH araC/xylS-type" evidence="4">
    <location>
        <begin position="186"/>
        <end position="284"/>
    </location>
</feature>
<gene>
    <name evidence="5" type="ORF">IDH41_07765</name>
</gene>
<protein>
    <submittedName>
        <fullName evidence="5">Helix-turn-helix transcriptional regulator</fullName>
    </submittedName>
</protein>
<keyword evidence="1" id="KW-0805">Transcription regulation</keyword>
<dbReference type="InterPro" id="IPR018060">
    <property type="entry name" value="HTH_AraC"/>
</dbReference>
<evidence type="ECO:0000259" key="4">
    <source>
        <dbReference type="PROSITE" id="PS01124"/>
    </source>
</evidence>
<dbReference type="PANTHER" id="PTHR43280:SF28">
    <property type="entry name" value="HTH-TYPE TRANSCRIPTIONAL ACTIVATOR RHAS"/>
    <property type="match status" value="1"/>
</dbReference>
<dbReference type="GO" id="GO:0043565">
    <property type="term" value="F:sequence-specific DNA binding"/>
    <property type="evidence" value="ECO:0007669"/>
    <property type="project" value="InterPro"/>
</dbReference>
<dbReference type="Gene3D" id="1.10.10.60">
    <property type="entry name" value="Homeodomain-like"/>
    <property type="match status" value="2"/>
</dbReference>
<evidence type="ECO:0000256" key="3">
    <source>
        <dbReference type="ARBA" id="ARBA00023163"/>
    </source>
</evidence>
<dbReference type="InterPro" id="IPR020449">
    <property type="entry name" value="Tscrpt_reg_AraC-type_HTH"/>
</dbReference>
<dbReference type="Pfam" id="PF12833">
    <property type="entry name" value="HTH_18"/>
    <property type="match status" value="1"/>
</dbReference>
<evidence type="ECO:0000313" key="5">
    <source>
        <dbReference type="EMBL" id="MBD2868469.1"/>
    </source>
</evidence>
<evidence type="ECO:0000256" key="1">
    <source>
        <dbReference type="ARBA" id="ARBA00023015"/>
    </source>
</evidence>
<dbReference type="SMART" id="SM00342">
    <property type="entry name" value="HTH_ARAC"/>
    <property type="match status" value="1"/>
</dbReference>
<dbReference type="SUPFAM" id="SSF46689">
    <property type="entry name" value="Homeodomain-like"/>
    <property type="match status" value="1"/>
</dbReference>
<dbReference type="PRINTS" id="PR00032">
    <property type="entry name" value="HTHARAC"/>
</dbReference>
<keyword evidence="3" id="KW-0804">Transcription</keyword>
<dbReference type="InterPro" id="IPR037923">
    <property type="entry name" value="HTH-like"/>
</dbReference>
<dbReference type="PROSITE" id="PS01124">
    <property type="entry name" value="HTH_ARAC_FAMILY_2"/>
    <property type="match status" value="1"/>
</dbReference>
<dbReference type="InterPro" id="IPR018062">
    <property type="entry name" value="HTH_AraC-typ_CS"/>
</dbReference>
<evidence type="ECO:0000313" key="6">
    <source>
        <dbReference type="Proteomes" id="UP000632125"/>
    </source>
</evidence>
<dbReference type="GO" id="GO:0003700">
    <property type="term" value="F:DNA-binding transcription factor activity"/>
    <property type="evidence" value="ECO:0007669"/>
    <property type="project" value="InterPro"/>
</dbReference>
<comment type="caution">
    <text evidence="5">The sequence shown here is derived from an EMBL/GenBank/DDBJ whole genome shotgun (WGS) entry which is preliminary data.</text>
</comment>
<keyword evidence="2" id="KW-0238">DNA-binding</keyword>
<reference evidence="5" key="1">
    <citation type="submission" date="2020-09" db="EMBL/GenBank/DDBJ databases">
        <title>A novel bacterium of genus Paenibacillus, isolated from South China Sea.</title>
        <authorList>
            <person name="Huang H."/>
            <person name="Mo K."/>
            <person name="Hu Y."/>
        </authorList>
    </citation>
    <scope>NUCLEOTIDE SEQUENCE</scope>
    <source>
        <strain evidence="5">IB182493</strain>
    </source>
</reference>
<sequence length="287" mass="33644">MDRNIFLTADRFPLVRDIGRNRTEGLYTHPDRLLEYDVFLFVVEGSMQVIEEGIEYVVGENEHLFLKKGLHHWGKPETLLGTAWYWIHFTSPIDERIEYKHLSVVPELENYFSSHYQYVLQLPKFGAAALNHSTEDALKSMIESYRKKRTHRMTEISVQAYQLFLNLHQKAESREHANNKADAHVSRILEYLNSHAEEDFNSKQLSEHMSLNYSYISATFAKQTGQTVIEAHTRLRINKALHLMRTTSLNVSEISDQLGFQNPFYFTRVFKKILGEPPSSYMNHLYR</sequence>
<name>A0A927CI11_9BACL</name>
<dbReference type="PROSITE" id="PS00041">
    <property type="entry name" value="HTH_ARAC_FAMILY_1"/>
    <property type="match status" value="1"/>
</dbReference>
<dbReference type="SUPFAM" id="SSF51215">
    <property type="entry name" value="Regulatory protein AraC"/>
    <property type="match status" value="1"/>
</dbReference>